<feature type="region of interest" description="Disordered" evidence="6">
    <location>
        <begin position="159"/>
        <end position="204"/>
    </location>
</feature>
<dbReference type="RefSeq" id="WP_300959078.1">
    <property type="nucleotide sequence ID" value="NZ_JAUHJR010000001.1"/>
</dbReference>
<comment type="cofactor">
    <cofactor evidence="1">
        <name>Mo-bis(molybdopterin guanine dinucleotide)</name>
        <dbReference type="ChEBI" id="CHEBI:60539"/>
    </cofactor>
</comment>
<protein>
    <submittedName>
        <fullName evidence="8">Molybdopterin dinucleotide binding domain-containing protein</fullName>
    </submittedName>
</protein>
<dbReference type="PANTHER" id="PTHR43105:SF10">
    <property type="entry name" value="NADH-QUINONE OXIDOREDUCTASE SUBUNIT G"/>
    <property type="match status" value="1"/>
</dbReference>
<dbReference type="Gene3D" id="2.40.40.20">
    <property type="match status" value="1"/>
</dbReference>
<dbReference type="Proteomes" id="UP001168537">
    <property type="component" value="Unassembled WGS sequence"/>
</dbReference>
<keyword evidence="9" id="KW-1185">Reference proteome</keyword>
<keyword evidence="4" id="KW-0408">Iron</keyword>
<sequence>MSPTEYRALNPGGKAVIKAAEYLPPHELPSPEFPFQLITGRTLYHFHTRTKTGRAPQLQRAAPEVWVEASAADAAREGWSEGDLLRVTTPRGEVTARLRISGIREGVLFLPFHYGYWDADGGHEPDGHARAANELTLTDWDPASKQPIFKTAAAAAARVATGDGAPSPAPTTTGSRPVASGVPPTHGDRSALVDERLPVPGGAR</sequence>
<dbReference type="SUPFAM" id="SSF50692">
    <property type="entry name" value="ADC-like"/>
    <property type="match status" value="1"/>
</dbReference>
<evidence type="ECO:0000259" key="7">
    <source>
        <dbReference type="Pfam" id="PF01568"/>
    </source>
</evidence>
<gene>
    <name evidence="8" type="ORF">QWY29_02505</name>
</gene>
<evidence type="ECO:0000256" key="5">
    <source>
        <dbReference type="ARBA" id="ARBA00023014"/>
    </source>
</evidence>
<feature type="domain" description="Molybdopterin dinucleotide-binding" evidence="7">
    <location>
        <begin position="35"/>
        <end position="152"/>
    </location>
</feature>
<keyword evidence="3" id="KW-0479">Metal-binding</keyword>
<dbReference type="InterPro" id="IPR041957">
    <property type="entry name" value="CT_Nitrate-R-NapA-like"/>
</dbReference>
<evidence type="ECO:0000256" key="3">
    <source>
        <dbReference type="ARBA" id="ARBA00022723"/>
    </source>
</evidence>
<evidence type="ECO:0000256" key="6">
    <source>
        <dbReference type="SAM" id="MobiDB-lite"/>
    </source>
</evidence>
<comment type="cofactor">
    <cofactor evidence="2">
        <name>[4Fe-4S] cluster</name>
        <dbReference type="ChEBI" id="CHEBI:49883"/>
    </cofactor>
</comment>
<evidence type="ECO:0000313" key="9">
    <source>
        <dbReference type="Proteomes" id="UP001168537"/>
    </source>
</evidence>
<proteinExistence type="predicted"/>
<accession>A0ABT8EPY2</accession>
<dbReference type="InterPro" id="IPR006657">
    <property type="entry name" value="MoPterin_dinucl-bd_dom"/>
</dbReference>
<evidence type="ECO:0000313" key="8">
    <source>
        <dbReference type="EMBL" id="MDN4160212.1"/>
    </source>
</evidence>
<dbReference type="InterPro" id="IPR050123">
    <property type="entry name" value="Prok_molybdopt-oxidoreductase"/>
</dbReference>
<dbReference type="CDD" id="cd02791">
    <property type="entry name" value="MopB_CT_Nitrate-R-NapA-like"/>
    <property type="match status" value="1"/>
</dbReference>
<feature type="compositionally biased region" description="Basic and acidic residues" evidence="6">
    <location>
        <begin position="186"/>
        <end position="197"/>
    </location>
</feature>
<name>A0ABT8EPY2_9ACTN</name>
<dbReference type="PANTHER" id="PTHR43105">
    <property type="entry name" value="RESPIRATORY NITRATE REDUCTASE"/>
    <property type="match status" value="1"/>
</dbReference>
<evidence type="ECO:0000256" key="4">
    <source>
        <dbReference type="ARBA" id="ARBA00023004"/>
    </source>
</evidence>
<dbReference type="EMBL" id="JAUHJR010000001">
    <property type="protein sequence ID" value="MDN4160212.1"/>
    <property type="molecule type" value="Genomic_DNA"/>
</dbReference>
<reference evidence="8" key="1">
    <citation type="submission" date="2023-06" db="EMBL/GenBank/DDBJ databases">
        <title>Draft genome sequence of Nocardioides sp. SOB72.</title>
        <authorList>
            <person name="Zhang G."/>
        </authorList>
    </citation>
    <scope>NUCLEOTIDE SEQUENCE</scope>
    <source>
        <strain evidence="8">SOB72</strain>
    </source>
</reference>
<comment type="caution">
    <text evidence="8">The sequence shown here is derived from an EMBL/GenBank/DDBJ whole genome shotgun (WGS) entry which is preliminary data.</text>
</comment>
<keyword evidence="5" id="KW-0411">Iron-sulfur</keyword>
<dbReference type="InterPro" id="IPR009010">
    <property type="entry name" value="Asp_de-COase-like_dom_sf"/>
</dbReference>
<organism evidence="8 9">
    <name type="scientific">Nocardioides abyssi</name>
    <dbReference type="NCBI Taxonomy" id="3058370"/>
    <lineage>
        <taxon>Bacteria</taxon>
        <taxon>Bacillati</taxon>
        <taxon>Actinomycetota</taxon>
        <taxon>Actinomycetes</taxon>
        <taxon>Propionibacteriales</taxon>
        <taxon>Nocardioidaceae</taxon>
        <taxon>Nocardioides</taxon>
    </lineage>
</organism>
<evidence type="ECO:0000256" key="2">
    <source>
        <dbReference type="ARBA" id="ARBA00001966"/>
    </source>
</evidence>
<dbReference type="Pfam" id="PF01568">
    <property type="entry name" value="Molydop_binding"/>
    <property type="match status" value="1"/>
</dbReference>
<evidence type="ECO:0000256" key="1">
    <source>
        <dbReference type="ARBA" id="ARBA00001942"/>
    </source>
</evidence>